<proteinExistence type="predicted"/>
<evidence type="ECO:0000256" key="1">
    <source>
        <dbReference type="SAM" id="MobiDB-lite"/>
    </source>
</evidence>
<protein>
    <submittedName>
        <fullName evidence="2">Uncharacterized protein</fullName>
    </submittedName>
</protein>
<dbReference type="AlphaFoldDB" id="A0A2P6SE18"/>
<gene>
    <name evidence="2" type="ORF">RchiOBHm_Chr1g0342561</name>
</gene>
<dbReference type="Proteomes" id="UP000238479">
    <property type="component" value="Chromosome 1"/>
</dbReference>
<evidence type="ECO:0000313" key="2">
    <source>
        <dbReference type="EMBL" id="PRQ56918.1"/>
    </source>
</evidence>
<evidence type="ECO:0000313" key="3">
    <source>
        <dbReference type="Proteomes" id="UP000238479"/>
    </source>
</evidence>
<name>A0A2P6SE18_ROSCH</name>
<feature type="compositionally biased region" description="Basic and acidic residues" evidence="1">
    <location>
        <begin position="30"/>
        <end position="50"/>
    </location>
</feature>
<organism evidence="2 3">
    <name type="scientific">Rosa chinensis</name>
    <name type="common">China rose</name>
    <dbReference type="NCBI Taxonomy" id="74649"/>
    <lineage>
        <taxon>Eukaryota</taxon>
        <taxon>Viridiplantae</taxon>
        <taxon>Streptophyta</taxon>
        <taxon>Embryophyta</taxon>
        <taxon>Tracheophyta</taxon>
        <taxon>Spermatophyta</taxon>
        <taxon>Magnoliopsida</taxon>
        <taxon>eudicotyledons</taxon>
        <taxon>Gunneridae</taxon>
        <taxon>Pentapetalae</taxon>
        <taxon>rosids</taxon>
        <taxon>fabids</taxon>
        <taxon>Rosales</taxon>
        <taxon>Rosaceae</taxon>
        <taxon>Rosoideae</taxon>
        <taxon>Rosoideae incertae sedis</taxon>
        <taxon>Rosa</taxon>
    </lineage>
</organism>
<feature type="compositionally biased region" description="Basic and acidic residues" evidence="1">
    <location>
        <begin position="1"/>
        <end position="19"/>
    </location>
</feature>
<accession>A0A2P6SE18</accession>
<dbReference type="EMBL" id="PDCK01000039">
    <property type="protein sequence ID" value="PRQ56918.1"/>
    <property type="molecule type" value="Genomic_DNA"/>
</dbReference>
<dbReference type="Gramene" id="PRQ56918">
    <property type="protein sequence ID" value="PRQ56918"/>
    <property type="gene ID" value="RchiOBHm_Chr1g0342561"/>
</dbReference>
<sequence length="106" mass="12154">MISLYDTKRSYKQSLDHDAGSSSRTSSSTEEPHQRLEIPKSNDQSNKQDQETNYGCATDKRFLIEIEPHNSRDSSTSTTIFDDQLRTNVEPFLEELFEEAKHVATI</sequence>
<feature type="region of interest" description="Disordered" evidence="1">
    <location>
        <begin position="1"/>
        <end position="56"/>
    </location>
</feature>
<keyword evidence="3" id="KW-1185">Reference proteome</keyword>
<comment type="caution">
    <text evidence="2">The sequence shown here is derived from an EMBL/GenBank/DDBJ whole genome shotgun (WGS) entry which is preliminary data.</text>
</comment>
<reference evidence="2 3" key="1">
    <citation type="journal article" date="2018" name="Nat. Genet.">
        <title>The Rosa genome provides new insights in the design of modern roses.</title>
        <authorList>
            <person name="Bendahmane M."/>
        </authorList>
    </citation>
    <scope>NUCLEOTIDE SEQUENCE [LARGE SCALE GENOMIC DNA]</scope>
    <source>
        <strain evidence="3">cv. Old Blush</strain>
    </source>
</reference>